<organism evidence="2 3">
    <name type="scientific">Monosporascus ibericus</name>
    <dbReference type="NCBI Taxonomy" id="155417"/>
    <lineage>
        <taxon>Eukaryota</taxon>
        <taxon>Fungi</taxon>
        <taxon>Dikarya</taxon>
        <taxon>Ascomycota</taxon>
        <taxon>Pezizomycotina</taxon>
        <taxon>Sordariomycetes</taxon>
        <taxon>Xylariomycetidae</taxon>
        <taxon>Xylariales</taxon>
        <taxon>Xylariales incertae sedis</taxon>
        <taxon>Monosporascus</taxon>
    </lineage>
</organism>
<feature type="compositionally biased region" description="Basic and acidic residues" evidence="1">
    <location>
        <begin position="29"/>
        <end position="39"/>
    </location>
</feature>
<keyword evidence="3" id="KW-1185">Reference proteome</keyword>
<dbReference type="GO" id="GO:0033167">
    <property type="term" value="C:ARC complex"/>
    <property type="evidence" value="ECO:0007669"/>
    <property type="project" value="InterPro"/>
</dbReference>
<dbReference type="Proteomes" id="UP000293360">
    <property type="component" value="Unassembled WGS sequence"/>
</dbReference>
<dbReference type="InterPro" id="IPR018606">
    <property type="entry name" value="Arb1"/>
</dbReference>
<evidence type="ECO:0000256" key="1">
    <source>
        <dbReference type="SAM" id="MobiDB-lite"/>
    </source>
</evidence>
<gene>
    <name evidence="2" type="ORF">DL764_007916</name>
</gene>
<feature type="compositionally biased region" description="Basic residues" evidence="1">
    <location>
        <begin position="110"/>
        <end position="120"/>
    </location>
</feature>
<dbReference type="OrthoDB" id="435402at2759"/>
<protein>
    <submittedName>
        <fullName evidence="2">Uncharacterized protein</fullName>
    </submittedName>
</protein>
<dbReference type="GO" id="GO:0031047">
    <property type="term" value="P:regulatory ncRNA-mediated gene silencing"/>
    <property type="evidence" value="ECO:0007669"/>
    <property type="project" value="InterPro"/>
</dbReference>
<proteinExistence type="predicted"/>
<feature type="compositionally biased region" description="Basic and acidic residues" evidence="1">
    <location>
        <begin position="523"/>
        <end position="537"/>
    </location>
</feature>
<dbReference type="Pfam" id="PF09692">
    <property type="entry name" value="Arb1"/>
    <property type="match status" value="1"/>
</dbReference>
<feature type="region of interest" description="Disordered" evidence="1">
    <location>
        <begin position="507"/>
        <end position="537"/>
    </location>
</feature>
<reference evidence="2 3" key="1">
    <citation type="submission" date="2018-06" db="EMBL/GenBank/DDBJ databases">
        <title>Complete Genomes of Monosporascus.</title>
        <authorList>
            <person name="Robinson A.J."/>
            <person name="Natvig D.O."/>
        </authorList>
    </citation>
    <scope>NUCLEOTIDE SEQUENCE [LARGE SCALE GENOMIC DNA]</scope>
    <source>
        <strain evidence="2 3">CBS 110550</strain>
    </source>
</reference>
<evidence type="ECO:0000313" key="2">
    <source>
        <dbReference type="EMBL" id="RYO93865.1"/>
    </source>
</evidence>
<evidence type="ECO:0000313" key="3">
    <source>
        <dbReference type="Proteomes" id="UP000293360"/>
    </source>
</evidence>
<feature type="region of interest" description="Disordered" evidence="1">
    <location>
        <begin position="1"/>
        <end position="137"/>
    </location>
</feature>
<comment type="caution">
    <text evidence="2">The sequence shown here is derived from an EMBL/GenBank/DDBJ whole genome shotgun (WGS) entry which is preliminary data.</text>
</comment>
<accession>A0A4Q4SYU6</accession>
<dbReference type="AlphaFoldDB" id="A0A4Q4SYU6"/>
<dbReference type="STRING" id="155417.A0A4Q4SYU6"/>
<dbReference type="EMBL" id="QJNU01000580">
    <property type="protein sequence ID" value="RYO93865.1"/>
    <property type="molecule type" value="Genomic_DNA"/>
</dbReference>
<name>A0A4Q4SYU6_9PEZI</name>
<sequence length="537" mass="59580">MVHRVVEQFAGPYEGVPKNGVVAAQPQDTKVDVTVEEHPSATGNAAQEKADATSKGADQSSPAKGTLAVSGGDEGSHGEENASADNGAAAPEGADDVPFTAGNDAGEPVKKRKKKSKRKGGLTGHRNASGFEEYYADPPITPAEAADERDIYSRRIEECIQRYRARRRLDNEQTQMFSKYLFMGGIDSQPRQFTGMAMDTEALAEADKDQVRTMTAVDFIGGAGSRFYEFGEDEHWEIDFEGVVKGFLSRTILDIYMYDEVAIEKASKLIKNFLNYVLQHDACPEYADNIMAARNICDIAPLEMRATHELVHELPGIFNAAAASLFCGDERAVDDLDKPEDFDKLIVFRLTVLDTCDDPEERKKLAEVMGHPASICFLATKEETYEVRDIIRPRHKHKKILEVQLAQVQLQSKVRPAGRVVLRPAIIEHGYDNLPRPDEVDLSDAPAEEYLLEDELLAKLERGMKLRLTVCELDVGGVRIRIIREVLDIRVSFDTFLPQTLLAKWKEPVPNERPPPSVANPGAEEKVVDRLLAGDDD</sequence>